<feature type="compositionally biased region" description="Low complexity" evidence="7">
    <location>
        <begin position="1"/>
        <end position="15"/>
    </location>
</feature>
<feature type="transmembrane region" description="Helical" evidence="8">
    <location>
        <begin position="91"/>
        <end position="113"/>
    </location>
</feature>
<evidence type="ECO:0000256" key="5">
    <source>
        <dbReference type="ARBA" id="ARBA00023136"/>
    </source>
</evidence>
<feature type="binding site" evidence="6">
    <location>
        <position position="296"/>
    </location>
    <ligand>
        <name>Zn(2+)</name>
        <dbReference type="ChEBI" id="CHEBI:29105"/>
    </ligand>
</feature>
<organism evidence="9 10">
    <name type="scientific">Ascodesmis nigricans</name>
    <dbReference type="NCBI Taxonomy" id="341454"/>
    <lineage>
        <taxon>Eukaryota</taxon>
        <taxon>Fungi</taxon>
        <taxon>Dikarya</taxon>
        <taxon>Ascomycota</taxon>
        <taxon>Pezizomycotina</taxon>
        <taxon>Pezizomycetes</taxon>
        <taxon>Pezizales</taxon>
        <taxon>Ascodesmidaceae</taxon>
        <taxon>Ascodesmis</taxon>
    </lineage>
</organism>
<feature type="transmembrane region" description="Helical" evidence="8">
    <location>
        <begin position="192"/>
        <end position="208"/>
    </location>
</feature>
<feature type="transmembrane region" description="Helical" evidence="8">
    <location>
        <begin position="255"/>
        <end position="273"/>
    </location>
</feature>
<keyword evidence="5 8" id="KW-0472">Membrane</keyword>
<evidence type="ECO:0000256" key="8">
    <source>
        <dbReference type="SAM" id="Phobius"/>
    </source>
</evidence>
<feature type="transmembrane region" description="Helical" evidence="8">
    <location>
        <begin position="293"/>
        <end position="311"/>
    </location>
</feature>
<evidence type="ECO:0000313" key="9">
    <source>
        <dbReference type="EMBL" id="TGZ81436.1"/>
    </source>
</evidence>
<evidence type="ECO:0000313" key="10">
    <source>
        <dbReference type="Proteomes" id="UP000298138"/>
    </source>
</evidence>
<comment type="similarity">
    <text evidence="2">Belongs to the ADIPOR family.</text>
</comment>
<keyword evidence="3 8" id="KW-0812">Transmembrane</keyword>
<evidence type="ECO:0000256" key="2">
    <source>
        <dbReference type="ARBA" id="ARBA00007018"/>
    </source>
</evidence>
<reference evidence="9 10" key="1">
    <citation type="submission" date="2019-04" db="EMBL/GenBank/DDBJ databases">
        <title>Comparative genomics and transcriptomics to analyze fruiting body development in filamentous ascomycetes.</title>
        <authorList>
            <consortium name="DOE Joint Genome Institute"/>
            <person name="Lutkenhaus R."/>
            <person name="Traeger S."/>
            <person name="Breuer J."/>
            <person name="Kuo A."/>
            <person name="Lipzen A."/>
            <person name="Pangilinan J."/>
            <person name="Dilworth D."/>
            <person name="Sandor L."/>
            <person name="Poggeler S."/>
            <person name="Barry K."/>
            <person name="Grigoriev I.V."/>
            <person name="Nowrousian M."/>
        </authorList>
    </citation>
    <scope>NUCLEOTIDE SEQUENCE [LARGE SCALE GENOMIC DNA]</scope>
    <source>
        <strain evidence="9 10">CBS 389.68</strain>
    </source>
</reference>
<dbReference type="GO" id="GO:0038023">
    <property type="term" value="F:signaling receptor activity"/>
    <property type="evidence" value="ECO:0007669"/>
    <property type="project" value="TreeGrafter"/>
</dbReference>
<evidence type="ECO:0000256" key="3">
    <source>
        <dbReference type="ARBA" id="ARBA00022692"/>
    </source>
</evidence>
<dbReference type="GO" id="GO:0006882">
    <property type="term" value="P:intracellular zinc ion homeostasis"/>
    <property type="evidence" value="ECO:0007669"/>
    <property type="project" value="TreeGrafter"/>
</dbReference>
<name>A0A4S2MXW8_9PEZI</name>
<dbReference type="FunCoup" id="A0A4S2MXW8">
    <property type="interactions" value="304"/>
</dbReference>
<gene>
    <name evidence="9" type="ORF">EX30DRAFT_331004</name>
</gene>
<evidence type="ECO:0000256" key="4">
    <source>
        <dbReference type="ARBA" id="ARBA00022989"/>
    </source>
</evidence>
<comment type="subcellular location">
    <subcellularLocation>
        <location evidence="1">Membrane</location>
        <topology evidence="1">Multi-pass membrane protein</topology>
    </subcellularLocation>
</comment>
<feature type="transmembrane region" description="Helical" evidence="8">
    <location>
        <begin position="125"/>
        <end position="144"/>
    </location>
</feature>
<keyword evidence="10" id="KW-1185">Reference proteome</keyword>
<proteinExistence type="inferred from homology"/>
<dbReference type="AlphaFoldDB" id="A0A4S2MXW8"/>
<evidence type="ECO:0000256" key="7">
    <source>
        <dbReference type="SAM" id="MobiDB-lite"/>
    </source>
</evidence>
<dbReference type="GO" id="GO:0016020">
    <property type="term" value="C:membrane"/>
    <property type="evidence" value="ECO:0007669"/>
    <property type="project" value="UniProtKB-SubCell"/>
</dbReference>
<dbReference type="InParanoid" id="A0A4S2MXW8"/>
<feature type="transmembrane region" description="Helical" evidence="8">
    <location>
        <begin position="164"/>
        <end position="185"/>
    </location>
</feature>
<protein>
    <submittedName>
        <fullName evidence="9">Putative hemolysin-III channel protein Izh2</fullName>
    </submittedName>
</protein>
<keyword evidence="4 8" id="KW-1133">Transmembrane helix</keyword>
<evidence type="ECO:0000256" key="1">
    <source>
        <dbReference type="ARBA" id="ARBA00004141"/>
    </source>
</evidence>
<dbReference type="PANTHER" id="PTHR20855">
    <property type="entry name" value="ADIPOR/PROGESTIN RECEPTOR-RELATED"/>
    <property type="match status" value="1"/>
</dbReference>
<dbReference type="EMBL" id="ML220119">
    <property type="protein sequence ID" value="TGZ81436.1"/>
    <property type="molecule type" value="Genomic_DNA"/>
</dbReference>
<evidence type="ECO:0000256" key="6">
    <source>
        <dbReference type="PIRSR" id="PIRSR604254-1"/>
    </source>
</evidence>
<keyword evidence="6" id="KW-0862">Zinc</keyword>
<feature type="binding site" evidence="6">
    <location>
        <position position="292"/>
    </location>
    <ligand>
        <name>Zn(2+)</name>
        <dbReference type="ChEBI" id="CHEBI:29105"/>
    </ligand>
</feature>
<dbReference type="STRING" id="341454.A0A4S2MXW8"/>
<feature type="binding site" evidence="6">
    <location>
        <position position="145"/>
    </location>
    <ligand>
        <name>Zn(2+)</name>
        <dbReference type="ChEBI" id="CHEBI:29105"/>
    </ligand>
</feature>
<sequence length="326" mass="36998">MSKPSPKSAGKSSAPPHQPARKRRQSVGERVSDVYHEAQRKVAHALTVMWDDLPAWMQDNHFIIRGYRPQSSSFKRSLGSLLYWHNESVNIYTHLLGSIGLIITGMYLHHVIAPRYPSSTIKDRMVIGTFFLCEATCLALSATFHTISNHSVPVAKFGNQLDYLGIVIAIFGSTVPSVYYGFYCYEKLMRTYWIMMGTIGLLVAYATFDPRFRTPKYRPIRASLFIGMGISGVFPVLHALTLYPSIQDVDERMGLRWMLLQGFFYVFGAVIYAARVPERFYPGRFDLVGASHQIFHCFVIMAAVSHMWGLVRAFDWAHSRGGDVCY</sequence>
<dbReference type="GO" id="GO:0046872">
    <property type="term" value="F:metal ion binding"/>
    <property type="evidence" value="ECO:0007669"/>
    <property type="project" value="UniProtKB-KW"/>
</dbReference>
<feature type="region of interest" description="Disordered" evidence="7">
    <location>
        <begin position="1"/>
        <end position="31"/>
    </location>
</feature>
<dbReference type="PANTHER" id="PTHR20855:SF52">
    <property type="entry name" value="ADIPONECTIN RECEPTOR PROTEIN"/>
    <property type="match status" value="1"/>
</dbReference>
<dbReference type="InterPro" id="IPR004254">
    <property type="entry name" value="AdipoR/HlyIII-related"/>
</dbReference>
<dbReference type="Proteomes" id="UP000298138">
    <property type="component" value="Unassembled WGS sequence"/>
</dbReference>
<dbReference type="OrthoDB" id="529367at2759"/>
<feature type="transmembrane region" description="Helical" evidence="8">
    <location>
        <begin position="220"/>
        <end position="243"/>
    </location>
</feature>
<keyword evidence="6" id="KW-0479">Metal-binding</keyword>
<accession>A0A4S2MXW8</accession>
<dbReference type="Pfam" id="PF03006">
    <property type="entry name" value="HlyIII"/>
    <property type="match status" value="1"/>
</dbReference>